<dbReference type="SUPFAM" id="SSF50346">
    <property type="entry name" value="PRC-barrel domain"/>
    <property type="match status" value="1"/>
</dbReference>
<dbReference type="Pfam" id="PF05239">
    <property type="entry name" value="PRC"/>
    <property type="match status" value="1"/>
</dbReference>
<dbReference type="InterPro" id="IPR011033">
    <property type="entry name" value="PRC_barrel-like_sf"/>
</dbReference>
<protein>
    <recommendedName>
        <fullName evidence="1">PRC-barrel domain-containing protein</fullName>
    </recommendedName>
</protein>
<feature type="domain" description="PRC-barrel" evidence="1">
    <location>
        <begin position="4"/>
        <end position="59"/>
    </location>
</feature>
<dbReference type="EMBL" id="DSYQ01000007">
    <property type="protein sequence ID" value="HGT70998.1"/>
    <property type="molecule type" value="Genomic_DNA"/>
</dbReference>
<dbReference type="Gene3D" id="2.30.30.240">
    <property type="entry name" value="PRC-barrel domain"/>
    <property type="match status" value="1"/>
</dbReference>
<evidence type="ECO:0000259" key="1">
    <source>
        <dbReference type="Pfam" id="PF05239"/>
    </source>
</evidence>
<accession>A0A7C4R4W5</accession>
<gene>
    <name evidence="2" type="ORF">ENT43_01930</name>
</gene>
<proteinExistence type="predicted"/>
<dbReference type="AlphaFoldDB" id="A0A7C4R4W5"/>
<sequence length="175" mass="19941">MLIHAKKLIGLPIIESITSKKIGFIKDVIVDPDNGKVLGVEIKRRYFGEKNKILMFQDVTDIYLDGVLTLSSDNLINFDEVIRVKEIFSKKICFLKSLVTTQNNKKLGYLDDFIFDTSAFMVTTMVVKKNWSNQIRIISAERILNIIPGRIIIRDISSKVRVSSKNSILKPILPI</sequence>
<comment type="caution">
    <text evidence="2">The sequence shown here is derived from an EMBL/GenBank/DDBJ whole genome shotgun (WGS) entry which is preliminary data.</text>
</comment>
<evidence type="ECO:0000313" key="2">
    <source>
        <dbReference type="EMBL" id="HGT70998.1"/>
    </source>
</evidence>
<organism evidence="2">
    <name type="scientific">candidate division CPR3 bacterium</name>
    <dbReference type="NCBI Taxonomy" id="2268181"/>
    <lineage>
        <taxon>Bacteria</taxon>
        <taxon>Bacteria division CPR3</taxon>
    </lineage>
</organism>
<name>A0A7C4R4W5_UNCC3</name>
<dbReference type="InterPro" id="IPR027275">
    <property type="entry name" value="PRC-brl_dom"/>
</dbReference>
<reference evidence="2" key="1">
    <citation type="journal article" date="2020" name="mSystems">
        <title>Genome- and Community-Level Interaction Insights into Carbon Utilization and Element Cycling Functions of Hydrothermarchaeota in Hydrothermal Sediment.</title>
        <authorList>
            <person name="Zhou Z."/>
            <person name="Liu Y."/>
            <person name="Xu W."/>
            <person name="Pan J."/>
            <person name="Luo Z.H."/>
            <person name="Li M."/>
        </authorList>
    </citation>
    <scope>NUCLEOTIDE SEQUENCE [LARGE SCALE GENOMIC DNA]</scope>
    <source>
        <strain evidence="2">SpSt-579</strain>
    </source>
</reference>